<feature type="chain" id="PRO_5046101005" evidence="1">
    <location>
        <begin position="20"/>
        <end position="847"/>
    </location>
</feature>
<accession>A0ABQ2AEW2</accession>
<dbReference type="Gene3D" id="2.60.40.1120">
    <property type="entry name" value="Carboxypeptidase-like, regulatory domain"/>
    <property type="match status" value="1"/>
</dbReference>
<dbReference type="Proteomes" id="UP000637774">
    <property type="component" value="Unassembled WGS sequence"/>
</dbReference>
<keyword evidence="3" id="KW-1185">Reference proteome</keyword>
<evidence type="ECO:0000313" key="3">
    <source>
        <dbReference type="Proteomes" id="UP000637774"/>
    </source>
</evidence>
<dbReference type="SUPFAM" id="SSF49464">
    <property type="entry name" value="Carboxypeptidase regulatory domain-like"/>
    <property type="match status" value="1"/>
</dbReference>
<organism evidence="2 3">
    <name type="scientific">Hymenobacter frigidus</name>
    <dbReference type="NCBI Taxonomy" id="1524095"/>
    <lineage>
        <taxon>Bacteria</taxon>
        <taxon>Pseudomonadati</taxon>
        <taxon>Bacteroidota</taxon>
        <taxon>Cytophagia</taxon>
        <taxon>Cytophagales</taxon>
        <taxon>Hymenobacteraceae</taxon>
        <taxon>Hymenobacter</taxon>
    </lineage>
</organism>
<dbReference type="InterPro" id="IPR008969">
    <property type="entry name" value="CarboxyPept-like_regulatory"/>
</dbReference>
<keyword evidence="1" id="KW-0732">Signal</keyword>
<evidence type="ECO:0000256" key="1">
    <source>
        <dbReference type="SAM" id="SignalP"/>
    </source>
</evidence>
<dbReference type="InterPro" id="IPR043741">
    <property type="entry name" value="DUF5686"/>
</dbReference>
<keyword evidence="2" id="KW-0176">Collagen</keyword>
<dbReference type="EMBL" id="BMGY01000043">
    <property type="protein sequence ID" value="GGH89628.1"/>
    <property type="molecule type" value="Genomic_DNA"/>
</dbReference>
<gene>
    <name evidence="2" type="ORF">GCM10011495_33670</name>
</gene>
<proteinExistence type="predicted"/>
<reference evidence="3" key="1">
    <citation type="journal article" date="2019" name="Int. J. Syst. Evol. Microbiol.">
        <title>The Global Catalogue of Microorganisms (GCM) 10K type strain sequencing project: providing services to taxonomists for standard genome sequencing and annotation.</title>
        <authorList>
            <consortium name="The Broad Institute Genomics Platform"/>
            <consortium name="The Broad Institute Genome Sequencing Center for Infectious Disease"/>
            <person name="Wu L."/>
            <person name="Ma J."/>
        </authorList>
    </citation>
    <scope>NUCLEOTIDE SEQUENCE [LARGE SCALE GENOMIC DNA]</scope>
    <source>
        <strain evidence="3">CGMCC 1.14966</strain>
    </source>
</reference>
<dbReference type="Pfam" id="PF13715">
    <property type="entry name" value="CarbopepD_reg_2"/>
    <property type="match status" value="1"/>
</dbReference>
<evidence type="ECO:0000313" key="2">
    <source>
        <dbReference type="EMBL" id="GGH89628.1"/>
    </source>
</evidence>
<sequence length="847" mass="94774">MKFFAPLLLVCLWVFPAAAQRIVISGQVVEATNGEPVPFASIFIPKTSAGVTADADGKFKLAVAGTPDSIAASAMGFATQHRRLTDAAVQTVLFRMKTGGVALAEVIVSSRQPENPAFRILREVQKHKPENGRLSLKAAEYDSYNRIETSLINLPASMANRKVIKDIRALAVRQGAAAATDTDAPLPIFASEVGSRVYQKNAPLRRREDLMHKQMRGVGPREGSVLSQMLGSNFQNFDFYLNWQNVLGKDFISPVAEGGRGTYDYELQDSVFVGKDWCYRIGVTPKRSHDLAFKGTIWVTAEGYALRRIDVVANPEANINFVSDLRISQELTSPAEGPGLPTRTKLVLSVRPYEKQAAMLVRFTTVSSNFVRNQVHTESGFYDQPIVSSLMEPAEKGSGSDLLSGLPQGGAAGGGYFDQHRPDTLSLSERQTFAVLDSAKQLPSVRNVLDWVELLVNGYKRVGKFDLGPISTVYSRNDLEGNRFRFGFRTTPLISRDWLTQAYVAYGTRDGRFKYGARVNYIAERRHWTVFSGEFRHDVEQAALLDNDFLDNNNLFVAASRWGRFRQGRPVLRDLTSLSMQRDLFHGFTQTLTLRYQNVNPLFDIHRRTGPNGPPVSDEPSSNILQLSELVSESRYAPDENLVQNENRRRAVGLKRLPVFGFRYTLGAIDWIQGNFVYHKFNLSISHSVSVGYLGRLNYRAEASYIPSALPYYILKTPLGNQTPFYNANAFNLMNYFEFVTDRSATLRLDHHFEGLVLNSIPGIRALNWRFVATGNVLYGKLSDRSRRANGNTSDLPGPISIPYVEVGYGVENIFKFLRVDFIHRLTYRDTPGTSNFGIKVGAQFRL</sequence>
<comment type="caution">
    <text evidence="2">The sequence shown here is derived from an EMBL/GenBank/DDBJ whole genome shotgun (WGS) entry which is preliminary data.</text>
</comment>
<dbReference type="Pfam" id="PF18939">
    <property type="entry name" value="DUF5686"/>
    <property type="match status" value="1"/>
</dbReference>
<protein>
    <submittedName>
        <fullName evidence="2">Collagen-binding protein</fullName>
    </submittedName>
</protein>
<name>A0ABQ2AEW2_9BACT</name>
<feature type="signal peptide" evidence="1">
    <location>
        <begin position="1"/>
        <end position="19"/>
    </location>
</feature>
<dbReference type="RefSeq" id="WP_188563264.1">
    <property type="nucleotide sequence ID" value="NZ_BMGY01000043.1"/>
</dbReference>